<keyword evidence="3 6" id="KW-0223">Dioxygenase</keyword>
<dbReference type="GO" id="GO:0051213">
    <property type="term" value="F:dioxygenase activity"/>
    <property type="evidence" value="ECO:0007669"/>
    <property type="project" value="UniProtKB-KW"/>
</dbReference>
<evidence type="ECO:0000313" key="6">
    <source>
        <dbReference type="EMBL" id="GAA2237718.1"/>
    </source>
</evidence>
<evidence type="ECO:0000256" key="4">
    <source>
        <dbReference type="ARBA" id="ARBA00023002"/>
    </source>
</evidence>
<evidence type="ECO:0000313" key="7">
    <source>
        <dbReference type="Proteomes" id="UP001500305"/>
    </source>
</evidence>
<evidence type="ECO:0000256" key="5">
    <source>
        <dbReference type="ARBA" id="ARBA00023004"/>
    </source>
</evidence>
<keyword evidence="2" id="KW-0479">Metal-binding</keyword>
<reference evidence="6 7" key="1">
    <citation type="journal article" date="2019" name="Int. J. Syst. Evol. Microbiol.">
        <title>The Global Catalogue of Microorganisms (GCM) 10K type strain sequencing project: providing services to taxonomists for standard genome sequencing and annotation.</title>
        <authorList>
            <consortium name="The Broad Institute Genomics Platform"/>
            <consortium name="The Broad Institute Genome Sequencing Center for Infectious Disease"/>
            <person name="Wu L."/>
            <person name="Ma J."/>
        </authorList>
    </citation>
    <scope>NUCLEOTIDE SEQUENCE [LARGE SCALE GENOMIC DNA]</scope>
    <source>
        <strain evidence="6 7">JCM 7356</strain>
    </source>
</reference>
<dbReference type="InterPro" id="IPR010300">
    <property type="entry name" value="CDO_1"/>
</dbReference>
<dbReference type="Gene3D" id="2.60.120.10">
    <property type="entry name" value="Jelly Rolls"/>
    <property type="match status" value="1"/>
</dbReference>
<dbReference type="InterPro" id="IPR011051">
    <property type="entry name" value="RmlC_Cupin_sf"/>
</dbReference>
<keyword evidence="7" id="KW-1185">Reference proteome</keyword>
<dbReference type="PANTHER" id="PTHR12918:SF1">
    <property type="entry name" value="CYSTEINE DIOXYGENASE TYPE 1"/>
    <property type="match status" value="1"/>
</dbReference>
<evidence type="ECO:0000256" key="1">
    <source>
        <dbReference type="ARBA" id="ARBA00006622"/>
    </source>
</evidence>
<gene>
    <name evidence="6" type="ORF">GCM10010430_18370</name>
</gene>
<dbReference type="PANTHER" id="PTHR12918">
    <property type="entry name" value="CYSTEINE DIOXYGENASE"/>
    <property type="match status" value="1"/>
</dbReference>
<dbReference type="Proteomes" id="UP001500305">
    <property type="component" value="Unassembled WGS sequence"/>
</dbReference>
<evidence type="ECO:0000256" key="2">
    <source>
        <dbReference type="ARBA" id="ARBA00022723"/>
    </source>
</evidence>
<protein>
    <submittedName>
        <fullName evidence="6">Cysteine dioxygenase family protein</fullName>
    </submittedName>
</protein>
<comment type="caution">
    <text evidence="6">The sequence shown here is derived from an EMBL/GenBank/DDBJ whole genome shotgun (WGS) entry which is preliminary data.</text>
</comment>
<comment type="similarity">
    <text evidence="1">Belongs to the cysteine dioxygenase family.</text>
</comment>
<evidence type="ECO:0000256" key="3">
    <source>
        <dbReference type="ARBA" id="ARBA00022964"/>
    </source>
</evidence>
<proteinExistence type="inferred from homology"/>
<keyword evidence="5" id="KW-0408">Iron</keyword>
<keyword evidence="4" id="KW-0560">Oxidoreductase</keyword>
<dbReference type="EMBL" id="BAAATR010000006">
    <property type="protein sequence ID" value="GAA2237718.1"/>
    <property type="molecule type" value="Genomic_DNA"/>
</dbReference>
<accession>A0ABN3DNP9</accession>
<sequence>MHRLIGGLREVVDRGLPPDLTAYLVGEQLAPHLGAADLLTADQQLGDPDRYRQHLIHAESDGSFSLVALVWLPGQHTSIHDHVSWCATGVHQGTESERRYRLVPDGRAARLIATEDVTNPVGAVCGFAPPGDIHRVQNCGSDTAISLHVYGADISRIGSSVRRVYRLPSDER</sequence>
<name>A0ABN3DNP9_9ACTN</name>
<dbReference type="InterPro" id="IPR014710">
    <property type="entry name" value="RmlC-like_jellyroll"/>
</dbReference>
<dbReference type="CDD" id="cd10548">
    <property type="entry name" value="cupin_CDO"/>
    <property type="match status" value="1"/>
</dbReference>
<dbReference type="RefSeq" id="WP_344635763.1">
    <property type="nucleotide sequence ID" value="NZ_BAAATR010000006.1"/>
</dbReference>
<organism evidence="6 7">
    <name type="scientific">Kitasatospora cystarginea</name>
    <dbReference type="NCBI Taxonomy" id="58350"/>
    <lineage>
        <taxon>Bacteria</taxon>
        <taxon>Bacillati</taxon>
        <taxon>Actinomycetota</taxon>
        <taxon>Actinomycetes</taxon>
        <taxon>Kitasatosporales</taxon>
        <taxon>Streptomycetaceae</taxon>
        <taxon>Kitasatospora</taxon>
    </lineage>
</organism>
<dbReference type="Pfam" id="PF05995">
    <property type="entry name" value="CDO_I"/>
    <property type="match status" value="1"/>
</dbReference>
<dbReference type="SUPFAM" id="SSF51182">
    <property type="entry name" value="RmlC-like cupins"/>
    <property type="match status" value="1"/>
</dbReference>